<organism evidence="1 2">
    <name type="scientific">Micromonospora cremea</name>
    <dbReference type="NCBI Taxonomy" id="709881"/>
    <lineage>
        <taxon>Bacteria</taxon>
        <taxon>Bacillati</taxon>
        <taxon>Actinomycetota</taxon>
        <taxon>Actinomycetes</taxon>
        <taxon>Micromonosporales</taxon>
        <taxon>Micromonosporaceae</taxon>
        <taxon>Micromonospora</taxon>
    </lineage>
</organism>
<evidence type="ECO:0000313" key="1">
    <source>
        <dbReference type="EMBL" id="SIM48781.1"/>
    </source>
</evidence>
<gene>
    <name evidence="1" type="ORF">SAMN04489832_0220</name>
</gene>
<dbReference type="AlphaFoldDB" id="A0A1N5TK51"/>
<proteinExistence type="predicted"/>
<protein>
    <submittedName>
        <fullName evidence="1">Uncharacterized protein</fullName>
    </submittedName>
</protein>
<dbReference type="OrthoDB" id="3297993at2"/>
<reference evidence="2" key="1">
    <citation type="submission" date="2016-12" db="EMBL/GenBank/DDBJ databases">
        <authorList>
            <person name="Varghese N."/>
            <person name="Submissions S."/>
        </authorList>
    </citation>
    <scope>NUCLEOTIDE SEQUENCE [LARGE SCALE GENOMIC DNA]</scope>
    <source>
        <strain evidence="2">DSM 45599</strain>
    </source>
</reference>
<evidence type="ECO:0000313" key="2">
    <source>
        <dbReference type="Proteomes" id="UP000185124"/>
    </source>
</evidence>
<accession>A0A1N5TK51</accession>
<sequence>MTYPADSPVVAVRVERAGEQYQIDMRRADGEMTVVHGATVTGGLRHPGEVLIHLLAHGVPMDDAAHCVEKLEPNLDPWAELTRRSETDMAAWRLADHLRREELKAQFRRDRGV</sequence>
<name>A0A1N5TK51_9ACTN</name>
<dbReference type="Proteomes" id="UP000185124">
    <property type="component" value="Unassembled WGS sequence"/>
</dbReference>
<dbReference type="RefSeq" id="WP_074307976.1">
    <property type="nucleotide sequence ID" value="NZ_FSQT01000001.1"/>
</dbReference>
<keyword evidence="2" id="KW-1185">Reference proteome</keyword>
<dbReference type="STRING" id="709881.SAMN04489832_0220"/>
<dbReference type="EMBL" id="FSQT01000001">
    <property type="protein sequence ID" value="SIM48781.1"/>
    <property type="molecule type" value="Genomic_DNA"/>
</dbReference>